<evidence type="ECO:0000256" key="3">
    <source>
        <dbReference type="ARBA" id="ARBA00022573"/>
    </source>
</evidence>
<evidence type="ECO:0000256" key="4">
    <source>
        <dbReference type="ARBA" id="ARBA00022603"/>
    </source>
</evidence>
<evidence type="ECO:0000256" key="8">
    <source>
        <dbReference type="RuleBase" id="RU003960"/>
    </source>
</evidence>
<reference evidence="10 11" key="1">
    <citation type="submission" date="2019-12" db="EMBL/GenBank/DDBJ databases">
        <title>Strain KN286 was isolated from seawater, which was collected from Caroline Seamount in the tropical western Pacific.</title>
        <authorList>
            <person name="Wang Q."/>
        </authorList>
    </citation>
    <scope>NUCLEOTIDE SEQUENCE [LARGE SCALE GENOMIC DNA]</scope>
    <source>
        <strain evidence="10 11">KN286</strain>
    </source>
</reference>
<proteinExistence type="inferred from homology"/>
<evidence type="ECO:0000256" key="7">
    <source>
        <dbReference type="PIRNR" id="PIRNR036427"/>
    </source>
</evidence>
<dbReference type="RefSeq" id="WP_160851080.1">
    <property type="nucleotide sequence ID" value="NZ_WUWG01000001.1"/>
</dbReference>
<dbReference type="InterPro" id="IPR014776">
    <property type="entry name" value="4pyrrole_Mease_sub2"/>
</dbReference>
<keyword evidence="6" id="KW-0949">S-adenosyl-L-methionine</keyword>
<evidence type="ECO:0000256" key="5">
    <source>
        <dbReference type="ARBA" id="ARBA00022679"/>
    </source>
</evidence>
<evidence type="ECO:0000313" key="10">
    <source>
        <dbReference type="EMBL" id="MXU64037.1"/>
    </source>
</evidence>
<dbReference type="PIRSF" id="PIRSF036427">
    <property type="entry name" value="Precrrn-2_mtase"/>
    <property type="match status" value="1"/>
</dbReference>
<dbReference type="Gene3D" id="3.40.1010.10">
    <property type="entry name" value="Cobalt-precorrin-4 Transmethylase, Domain 1"/>
    <property type="match status" value="1"/>
</dbReference>
<gene>
    <name evidence="10" type="primary">cobI</name>
    <name evidence="10" type="ORF">GSH16_01160</name>
</gene>
<sequence>MTGRLIGVGLGPGDPELVTRRAWQRVSEARVIAYPVLESGDSFARRIVAEAIAPDAREIAITVPMTVARAPAQAAYDAGAAEIAAALDAGQDVVLLCEGDPLFYGSFMYLMARLEDRFEVEVVPGVTSITACAAALRRPLAARTDTLTILPGTLPEAELEARIASADAVAVMKLGRHMPKVRRVIDRLGLTAKAGYVERATLPEGRACALSDAPDTAPYFSMILLTKGADPWLN</sequence>
<dbReference type="SUPFAM" id="SSF53790">
    <property type="entry name" value="Tetrapyrrole methylase"/>
    <property type="match status" value="1"/>
</dbReference>
<keyword evidence="11" id="KW-1185">Reference proteome</keyword>
<evidence type="ECO:0000256" key="1">
    <source>
        <dbReference type="ARBA" id="ARBA00004953"/>
    </source>
</evidence>
<evidence type="ECO:0000313" key="11">
    <source>
        <dbReference type="Proteomes" id="UP000436016"/>
    </source>
</evidence>
<keyword evidence="4 8" id="KW-0489">Methyltransferase</keyword>
<feature type="domain" description="Tetrapyrrole methylase" evidence="9">
    <location>
        <begin position="4"/>
        <end position="204"/>
    </location>
</feature>
<dbReference type="InterPro" id="IPR006364">
    <property type="entry name" value="CobI/CbiL/CobIJ_dom"/>
</dbReference>
<dbReference type="EMBL" id="WUWG01000001">
    <property type="protein sequence ID" value="MXU64037.1"/>
    <property type="molecule type" value="Genomic_DNA"/>
</dbReference>
<evidence type="ECO:0000259" key="9">
    <source>
        <dbReference type="Pfam" id="PF00590"/>
    </source>
</evidence>
<dbReference type="Pfam" id="PF00590">
    <property type="entry name" value="TP_methylase"/>
    <property type="match status" value="1"/>
</dbReference>
<dbReference type="GO" id="GO:0032259">
    <property type="term" value="P:methylation"/>
    <property type="evidence" value="ECO:0007669"/>
    <property type="project" value="UniProtKB-KW"/>
</dbReference>
<dbReference type="CDD" id="cd11645">
    <property type="entry name" value="Precorrin_2_C20_MT"/>
    <property type="match status" value="1"/>
</dbReference>
<dbReference type="PANTHER" id="PTHR43467:SF2">
    <property type="entry name" value="COBALT-PRECORRIN-2 C(20)-METHYLTRANSFERASE"/>
    <property type="match status" value="1"/>
</dbReference>
<dbReference type="InterPro" id="IPR035996">
    <property type="entry name" value="4pyrrol_Methylase_sf"/>
</dbReference>
<dbReference type="PANTHER" id="PTHR43467">
    <property type="entry name" value="COBALT-PRECORRIN-2 C(20)-METHYLTRANSFERASE"/>
    <property type="match status" value="1"/>
</dbReference>
<dbReference type="NCBIfam" id="TIGR01467">
    <property type="entry name" value="cobI_cbiL"/>
    <property type="match status" value="1"/>
</dbReference>
<accession>A0A6B0TI48</accession>
<dbReference type="GO" id="GO:0009236">
    <property type="term" value="P:cobalamin biosynthetic process"/>
    <property type="evidence" value="ECO:0007669"/>
    <property type="project" value="UniProtKB-UniRule"/>
</dbReference>
<dbReference type="InterPro" id="IPR014777">
    <property type="entry name" value="4pyrrole_Mease_sub1"/>
</dbReference>
<keyword evidence="3" id="KW-0169">Cobalamin biosynthesis</keyword>
<dbReference type="UniPathway" id="UPA00148"/>
<keyword evidence="5 8" id="KW-0808">Transferase</keyword>
<dbReference type="InterPro" id="IPR003043">
    <property type="entry name" value="Uropor_MeTrfase_CS"/>
</dbReference>
<protein>
    <submittedName>
        <fullName evidence="10">Precorrin-2 C(20)-methyltransferase</fullName>
        <ecNumber evidence="10">2.1.1.130</ecNumber>
    </submittedName>
</protein>
<dbReference type="PROSITE" id="PS00840">
    <property type="entry name" value="SUMT_2"/>
    <property type="match status" value="1"/>
</dbReference>
<dbReference type="InterPro" id="IPR000878">
    <property type="entry name" value="4pyrrol_Mease"/>
</dbReference>
<dbReference type="Proteomes" id="UP000436016">
    <property type="component" value="Unassembled WGS sequence"/>
</dbReference>
<comment type="pathway">
    <text evidence="1">Cofactor biosynthesis; adenosylcobalamin biosynthesis.</text>
</comment>
<dbReference type="AlphaFoldDB" id="A0A6B0TI48"/>
<evidence type="ECO:0000256" key="6">
    <source>
        <dbReference type="ARBA" id="ARBA00022691"/>
    </source>
</evidence>
<dbReference type="EC" id="2.1.1.130" evidence="10"/>
<comment type="caution">
    <text evidence="10">The sequence shown here is derived from an EMBL/GenBank/DDBJ whole genome shotgun (WGS) entry which is preliminary data.</text>
</comment>
<comment type="similarity">
    <text evidence="2 7 8">Belongs to the precorrin methyltransferase family.</text>
</comment>
<dbReference type="Gene3D" id="3.30.950.10">
    <property type="entry name" value="Methyltransferase, Cobalt-precorrin-4 Transmethylase, Domain 2"/>
    <property type="match status" value="1"/>
</dbReference>
<name>A0A6B0TI48_9RHOB</name>
<dbReference type="InterPro" id="IPR012382">
    <property type="entry name" value="CobI/CbiL"/>
</dbReference>
<evidence type="ECO:0000256" key="2">
    <source>
        <dbReference type="ARBA" id="ARBA00005879"/>
    </source>
</evidence>
<organism evidence="10 11">
    <name type="scientific">Oceanomicrobium pacificus</name>
    <dbReference type="NCBI Taxonomy" id="2692916"/>
    <lineage>
        <taxon>Bacteria</taxon>
        <taxon>Pseudomonadati</taxon>
        <taxon>Pseudomonadota</taxon>
        <taxon>Alphaproteobacteria</taxon>
        <taxon>Rhodobacterales</taxon>
        <taxon>Paracoccaceae</taxon>
        <taxon>Oceanomicrobium</taxon>
    </lineage>
</organism>
<dbReference type="GO" id="GO:0030788">
    <property type="term" value="F:precorrin-2 C20-methyltransferase activity"/>
    <property type="evidence" value="ECO:0007669"/>
    <property type="project" value="UniProtKB-EC"/>
</dbReference>